<dbReference type="InterPro" id="IPR042095">
    <property type="entry name" value="SUMF_sf"/>
</dbReference>
<dbReference type="Pfam" id="PF03781">
    <property type="entry name" value="FGE-sulfatase"/>
    <property type="match status" value="1"/>
</dbReference>
<dbReference type="Gene3D" id="3.90.1580.10">
    <property type="entry name" value="paralog of FGE (formylglycine-generating enzyme)"/>
    <property type="match status" value="1"/>
</dbReference>
<organism evidence="2">
    <name type="scientific">marine metagenome</name>
    <dbReference type="NCBI Taxonomy" id="408172"/>
    <lineage>
        <taxon>unclassified sequences</taxon>
        <taxon>metagenomes</taxon>
        <taxon>ecological metagenomes</taxon>
    </lineage>
</organism>
<evidence type="ECO:0000259" key="1">
    <source>
        <dbReference type="Pfam" id="PF03781"/>
    </source>
</evidence>
<dbReference type="InterPro" id="IPR005532">
    <property type="entry name" value="SUMF_dom"/>
</dbReference>
<accession>A0A382PC25</accession>
<feature type="domain" description="Sulfatase-modifying factor enzyme-like" evidence="1">
    <location>
        <begin position="32"/>
        <end position="88"/>
    </location>
</feature>
<sequence>MKYSLLLVFIFVLIIFLDYVYSEETEYKNITDGMVTIPSGKFKMGCNQFGPMHGASEHLVYLDKFMIDRFEVTNDQYENIIPEHKLRRSKLSNCDDCPVTN</sequence>
<dbReference type="SUPFAM" id="SSF56436">
    <property type="entry name" value="C-type lectin-like"/>
    <property type="match status" value="1"/>
</dbReference>
<proteinExistence type="predicted"/>
<evidence type="ECO:0000313" key="2">
    <source>
        <dbReference type="EMBL" id="SVC70288.1"/>
    </source>
</evidence>
<dbReference type="EMBL" id="UINC01105965">
    <property type="protein sequence ID" value="SVC70288.1"/>
    <property type="molecule type" value="Genomic_DNA"/>
</dbReference>
<dbReference type="AlphaFoldDB" id="A0A382PC25"/>
<protein>
    <recommendedName>
        <fullName evidence="1">Sulfatase-modifying factor enzyme-like domain-containing protein</fullName>
    </recommendedName>
</protein>
<feature type="non-terminal residue" evidence="2">
    <location>
        <position position="101"/>
    </location>
</feature>
<name>A0A382PC25_9ZZZZ</name>
<gene>
    <name evidence="2" type="ORF">METZ01_LOCUS323142</name>
</gene>
<reference evidence="2" key="1">
    <citation type="submission" date="2018-05" db="EMBL/GenBank/DDBJ databases">
        <authorList>
            <person name="Lanie J.A."/>
            <person name="Ng W.-L."/>
            <person name="Kazmierczak K.M."/>
            <person name="Andrzejewski T.M."/>
            <person name="Davidsen T.M."/>
            <person name="Wayne K.J."/>
            <person name="Tettelin H."/>
            <person name="Glass J.I."/>
            <person name="Rusch D."/>
            <person name="Podicherti R."/>
            <person name="Tsui H.-C.T."/>
            <person name="Winkler M.E."/>
        </authorList>
    </citation>
    <scope>NUCLEOTIDE SEQUENCE</scope>
</reference>
<dbReference type="InterPro" id="IPR016187">
    <property type="entry name" value="CTDL_fold"/>
</dbReference>